<proteinExistence type="predicted"/>
<dbReference type="KEGG" id="mdb:OVN18_01135"/>
<dbReference type="AlphaFoldDB" id="A0A9E8ML75"/>
<gene>
    <name evidence="2" type="ORF">OVN18_01135</name>
</gene>
<keyword evidence="1" id="KW-0472">Membrane</keyword>
<reference evidence="2" key="1">
    <citation type="submission" date="2022-11" db="EMBL/GenBank/DDBJ databases">
        <title>Description of Microcella daejonensis nov. sp, isolated from riverside soil.</title>
        <authorList>
            <person name="Molina K.M."/>
            <person name="Kim S.B."/>
        </authorList>
    </citation>
    <scope>NUCLEOTIDE SEQUENCE</scope>
    <source>
        <strain evidence="2">MMS21-STM12</strain>
    </source>
</reference>
<keyword evidence="1" id="KW-0812">Transmembrane</keyword>
<organism evidence="2 3">
    <name type="scientific">Microcella daejeonensis</name>
    <dbReference type="NCBI Taxonomy" id="2994971"/>
    <lineage>
        <taxon>Bacteria</taxon>
        <taxon>Bacillati</taxon>
        <taxon>Actinomycetota</taxon>
        <taxon>Actinomycetes</taxon>
        <taxon>Micrococcales</taxon>
        <taxon>Microbacteriaceae</taxon>
        <taxon>Microcella</taxon>
    </lineage>
</organism>
<feature type="transmembrane region" description="Helical" evidence="1">
    <location>
        <begin position="26"/>
        <end position="47"/>
    </location>
</feature>
<dbReference type="Proteomes" id="UP001164706">
    <property type="component" value="Chromosome"/>
</dbReference>
<accession>A0A9E8ML75</accession>
<keyword evidence="1" id="KW-1133">Transmembrane helix</keyword>
<dbReference type="RefSeq" id="WP_267781434.1">
    <property type="nucleotide sequence ID" value="NZ_CP113089.1"/>
</dbReference>
<dbReference type="EMBL" id="CP113089">
    <property type="protein sequence ID" value="WAB81654.1"/>
    <property type="molecule type" value="Genomic_DNA"/>
</dbReference>
<name>A0A9E8ML75_9MICO</name>
<evidence type="ECO:0000256" key="1">
    <source>
        <dbReference type="SAM" id="Phobius"/>
    </source>
</evidence>
<evidence type="ECO:0000313" key="2">
    <source>
        <dbReference type="EMBL" id="WAB81654.1"/>
    </source>
</evidence>
<sequence length="198" mass="20950">MLIISLVFAVVLTPLAVVFLLGEDPVPGIILGVVALLAGGIATRRIAVMTRARRAALREWRAENQEGLSDLRAMGGRGVLALASSARAISRLEKGDAPGATRILTSAVERLRGRRGAETFFAVLLPYRAAALAASGDAEGARASLEEGERAFAALPSTRKTEAGHVPVQLERVRRELGSERFDLQRVMADLAAAEATA</sequence>
<evidence type="ECO:0000313" key="3">
    <source>
        <dbReference type="Proteomes" id="UP001164706"/>
    </source>
</evidence>
<protein>
    <submittedName>
        <fullName evidence="2">Uncharacterized protein</fullName>
    </submittedName>
</protein>
<keyword evidence="3" id="KW-1185">Reference proteome</keyword>